<evidence type="ECO:0000313" key="1">
    <source>
        <dbReference type="EMBL" id="ARN22305.1"/>
    </source>
</evidence>
<organism evidence="1 2">
    <name type="scientific">Piscinibacter gummiphilus</name>
    <dbReference type="NCBI Taxonomy" id="946333"/>
    <lineage>
        <taxon>Bacteria</taxon>
        <taxon>Pseudomonadati</taxon>
        <taxon>Pseudomonadota</taxon>
        <taxon>Betaproteobacteria</taxon>
        <taxon>Burkholderiales</taxon>
        <taxon>Sphaerotilaceae</taxon>
        <taxon>Piscinibacter</taxon>
    </lineage>
</organism>
<evidence type="ECO:0000313" key="2">
    <source>
        <dbReference type="Proteomes" id="UP000193427"/>
    </source>
</evidence>
<reference evidence="1 2" key="1">
    <citation type="submission" date="2016-04" db="EMBL/GenBank/DDBJ databases">
        <title>Complete genome sequence of natural rubber-degrading, novel Gram-negative bacterium, Rhizobacter gummiphilus strain NS21.</title>
        <authorList>
            <person name="Tabata M."/>
            <person name="Kasai D."/>
            <person name="Fukuda M."/>
        </authorList>
    </citation>
    <scope>NUCLEOTIDE SEQUENCE [LARGE SCALE GENOMIC DNA]</scope>
    <source>
        <strain evidence="1 2">NS21</strain>
    </source>
</reference>
<keyword evidence="2" id="KW-1185">Reference proteome</keyword>
<gene>
    <name evidence="1" type="ORF">A4W93_21715</name>
</gene>
<dbReference type="EMBL" id="CP015118">
    <property type="protein sequence ID" value="ARN22305.1"/>
    <property type="molecule type" value="Genomic_DNA"/>
</dbReference>
<proteinExistence type="predicted"/>
<accession>A0A1W6LDE9</accession>
<protein>
    <submittedName>
        <fullName evidence="1">Uncharacterized protein</fullName>
    </submittedName>
</protein>
<dbReference type="Proteomes" id="UP000193427">
    <property type="component" value="Chromosome"/>
</dbReference>
<name>A0A1W6LDE9_9BURK</name>
<sequence length="169" mass="18372">MYGLPLSFNQGDEESRVERVWMATLQSLREIVPSEQIESVDEAASLVEAGGEDLRFPLASAKTKTHLAELAYTMPTWPGMARLLLTVTDRSSLVHGTCVLFESKLSDECGFVGGKVKIIDGNVIARPAASSQGRYYAKLNNVSSFVVSIESLLQGKASVIRNPHEADEA</sequence>
<dbReference type="KEGG" id="rgu:A4W93_21715"/>
<dbReference type="AlphaFoldDB" id="A0A1W6LDE9"/>